<dbReference type="SMART" id="SM00364">
    <property type="entry name" value="LRR_BAC"/>
    <property type="match status" value="4"/>
</dbReference>
<reference evidence="13 14" key="1">
    <citation type="submission" date="2024-01" db="EMBL/GenBank/DDBJ databases">
        <title>The genome of the rayed Mediterranean limpet Patella caerulea (Linnaeus, 1758).</title>
        <authorList>
            <person name="Anh-Thu Weber A."/>
            <person name="Halstead-Nussloch G."/>
        </authorList>
    </citation>
    <scope>NUCLEOTIDE SEQUENCE [LARGE SCALE GENOMIC DNA]</scope>
    <source>
        <strain evidence="13">AATW-2023a</strain>
        <tissue evidence="13">Whole specimen</tissue>
    </source>
</reference>
<keyword evidence="5 11" id="KW-0732">Signal</keyword>
<keyword evidence="4 10" id="KW-0812">Transmembrane</keyword>
<dbReference type="GO" id="GO:0016020">
    <property type="term" value="C:membrane"/>
    <property type="evidence" value="ECO:0007669"/>
    <property type="project" value="UniProtKB-SubCell"/>
</dbReference>
<dbReference type="PANTHER" id="PTHR45712">
    <property type="entry name" value="AGAP008170-PA"/>
    <property type="match status" value="1"/>
</dbReference>
<evidence type="ECO:0000256" key="4">
    <source>
        <dbReference type="ARBA" id="ARBA00022692"/>
    </source>
</evidence>
<evidence type="ECO:0000313" key="13">
    <source>
        <dbReference type="EMBL" id="KAK6184894.1"/>
    </source>
</evidence>
<evidence type="ECO:0000256" key="10">
    <source>
        <dbReference type="SAM" id="Phobius"/>
    </source>
</evidence>
<dbReference type="InterPro" id="IPR050333">
    <property type="entry name" value="SLRP"/>
</dbReference>
<dbReference type="GO" id="GO:0007165">
    <property type="term" value="P:signal transduction"/>
    <property type="evidence" value="ECO:0007669"/>
    <property type="project" value="InterPro"/>
</dbReference>
<dbReference type="InterPro" id="IPR000483">
    <property type="entry name" value="Cys-rich_flank_reg_C"/>
</dbReference>
<keyword evidence="14" id="KW-1185">Reference proteome</keyword>
<dbReference type="PROSITE" id="PS51450">
    <property type="entry name" value="LRR"/>
    <property type="match status" value="7"/>
</dbReference>
<organism evidence="13 14">
    <name type="scientific">Patella caerulea</name>
    <name type="common">Rayed Mediterranean limpet</name>
    <dbReference type="NCBI Taxonomy" id="87958"/>
    <lineage>
        <taxon>Eukaryota</taxon>
        <taxon>Metazoa</taxon>
        <taxon>Spiralia</taxon>
        <taxon>Lophotrochozoa</taxon>
        <taxon>Mollusca</taxon>
        <taxon>Gastropoda</taxon>
        <taxon>Patellogastropoda</taxon>
        <taxon>Patelloidea</taxon>
        <taxon>Patellidae</taxon>
        <taxon>Patella</taxon>
    </lineage>
</organism>
<dbReference type="Gene3D" id="3.80.10.10">
    <property type="entry name" value="Ribonuclease Inhibitor"/>
    <property type="match status" value="8"/>
</dbReference>
<evidence type="ECO:0000256" key="5">
    <source>
        <dbReference type="ARBA" id="ARBA00022729"/>
    </source>
</evidence>
<evidence type="ECO:0000256" key="6">
    <source>
        <dbReference type="ARBA" id="ARBA00022737"/>
    </source>
</evidence>
<evidence type="ECO:0000256" key="7">
    <source>
        <dbReference type="ARBA" id="ARBA00022989"/>
    </source>
</evidence>
<evidence type="ECO:0000313" key="14">
    <source>
        <dbReference type="Proteomes" id="UP001347796"/>
    </source>
</evidence>
<evidence type="ECO:0000256" key="2">
    <source>
        <dbReference type="ARBA" id="ARBA00009634"/>
    </source>
</evidence>
<dbReference type="AlphaFoldDB" id="A0AAN8K5K5"/>
<evidence type="ECO:0000256" key="11">
    <source>
        <dbReference type="SAM" id="SignalP"/>
    </source>
</evidence>
<dbReference type="SMART" id="SM00369">
    <property type="entry name" value="LRR_TYP"/>
    <property type="match status" value="22"/>
</dbReference>
<feature type="chain" id="PRO_5042948210" description="TIR domain-containing protein" evidence="11">
    <location>
        <begin position="20"/>
        <end position="1204"/>
    </location>
</feature>
<dbReference type="Gene3D" id="3.40.50.10140">
    <property type="entry name" value="Toll/interleukin-1 receptor homology (TIR) domain"/>
    <property type="match status" value="1"/>
</dbReference>
<gene>
    <name evidence="13" type="ORF">SNE40_007253</name>
</gene>
<keyword evidence="8 10" id="KW-0472">Membrane</keyword>
<protein>
    <recommendedName>
        <fullName evidence="12">TIR domain-containing protein</fullName>
    </recommendedName>
</protein>
<evidence type="ECO:0000259" key="12">
    <source>
        <dbReference type="PROSITE" id="PS50104"/>
    </source>
</evidence>
<comment type="similarity">
    <text evidence="2">Belongs to the Toll-like receptor family.</text>
</comment>
<dbReference type="InterPro" id="IPR035897">
    <property type="entry name" value="Toll_tir_struct_dom_sf"/>
</dbReference>
<accession>A0AAN8K5K5</accession>
<dbReference type="InterPro" id="IPR000157">
    <property type="entry name" value="TIR_dom"/>
</dbReference>
<dbReference type="Pfam" id="PF13306">
    <property type="entry name" value="LRR_5"/>
    <property type="match status" value="1"/>
</dbReference>
<dbReference type="Proteomes" id="UP001347796">
    <property type="component" value="Unassembled WGS sequence"/>
</dbReference>
<keyword evidence="3" id="KW-0433">Leucine-rich repeat</keyword>
<feature type="signal peptide" evidence="11">
    <location>
        <begin position="1"/>
        <end position="19"/>
    </location>
</feature>
<keyword evidence="7 10" id="KW-1133">Transmembrane helix</keyword>
<dbReference type="InterPro" id="IPR032675">
    <property type="entry name" value="LRR_dom_sf"/>
</dbReference>
<evidence type="ECO:0000256" key="9">
    <source>
        <dbReference type="ARBA" id="ARBA00023170"/>
    </source>
</evidence>
<comment type="caution">
    <text evidence="13">The sequence shown here is derived from an EMBL/GenBank/DDBJ whole genome shotgun (WGS) entry which is preliminary data.</text>
</comment>
<dbReference type="PANTHER" id="PTHR45712:SF22">
    <property type="entry name" value="INSULIN-LIKE GROWTH FACTOR-BINDING PROTEIN COMPLEX ACID LABILE SUBUNIT"/>
    <property type="match status" value="1"/>
</dbReference>
<comment type="subcellular location">
    <subcellularLocation>
        <location evidence="1">Membrane</location>
        <topology evidence="1">Single-pass type I membrane protein</topology>
    </subcellularLocation>
</comment>
<sequence>MAQLTLSLFMVLVITQTISQNSPQRVYDVLWPNGTTIKFSYDFKKESECIYDSVRDNLICMRNYGYGDITSRWSYNQDEFKYLSVKCMEQAVFTNHKHACLCKNGALAANPGQNKQRDGFTYCQIGHIYSGLFDKLINVELIDLSNNLITGFPMTIFSKLKSLRFLNLSNNPLRRITTGLLCGLKNLKILVLQKLSLELFPWNIFSCNSDSTLNVQVIDLSNSHISEIPDQSFRNIPRLIFLNLTNNLLKSLPPTPFIEATSLLYLDLSENFISELNDDFCAGLQSLQNLYLKGNSFQITDITPLAKCSQLRFIDLSKNRIDDLTTHTEAHPSVTFLNLSDNDLEVISQSLFSYRYPSLRFLDISNNDIKAIHAHAFSGLENLTHLNLSWNRIKIKSNEFYGNLNDLTNIETLDLGNNMLTNLDDYVFGNLTKLEHLHLDNNHISNITSDAFARLRSLVSLNLENNLIYHFNDSVFENLTSLRMLNLSRNNIDTIRYCEFPLSLEKLDISFNRIVDFPERLFYVKQLILTSNRITHIPSGSFSKMHSLEVLSLKYNRITSLANFMFSGLDNLNLLDISNNFIDDIDSSDAFKGLDSLRILDLRDNKINRLDGLFRKSSLNSLAELRLSNNPIGLLTHALNPDGQKKMLQKFYCRNCKITHTSSDVFANMTHLHTVDLSKNRITSFAPFIGNDETVFNLLENPTVCTCQMKWLKEKNLNNYRVQACIVYPKIGEMAIKRVPKELFLCTVSNCTERCRCYSREEDSTPETIICSHDKLKTVPSRLPTSVKVVYLDGNNFWNAGHIQIIADSEIDAEEIYLNSSRIAGISSNIFSNMPLLKLIDLSRNYIPGLPADVFKNLKFLKEVHLKNNQIKYIEPGLFRGLGNLQIIDIRSNEIEHLLSDTLSELSDISEFRWIHLSNNPWKCDCANKQFREWIISHRSRIYDRKRLYCGHTEIIRQNPEMFGCSNAVFLIIGVSVAGSCFILFVITLGFFIFCFRRNLIALGYSRLKIARFHSSKTFAIPRPYLYDMVIIYDEMDLKCKWWVNKTLFPRLTQKNWRFKVYIANVENCSDDDFLYEVKHKIHQSQSTLFLISKNFTRSYICMSSFRYANAESTSLGHKILIMEWGEFTKEVLESGIKEYIKRRDYLKVTERFVIDKLICLMPTPYSEKCNQVVSRNNDHHRVSVSSSLNNLILNTSFDSVQSQ</sequence>
<dbReference type="InterPro" id="IPR001611">
    <property type="entry name" value="Leu-rich_rpt"/>
</dbReference>
<proteinExistence type="inferred from homology"/>
<dbReference type="SMART" id="SM00365">
    <property type="entry name" value="LRR_SD22"/>
    <property type="match status" value="13"/>
</dbReference>
<dbReference type="GO" id="GO:0005615">
    <property type="term" value="C:extracellular space"/>
    <property type="evidence" value="ECO:0007669"/>
    <property type="project" value="TreeGrafter"/>
</dbReference>
<dbReference type="EMBL" id="JAZGQO010000006">
    <property type="protein sequence ID" value="KAK6184894.1"/>
    <property type="molecule type" value="Genomic_DNA"/>
</dbReference>
<dbReference type="FunFam" id="3.80.10.10:FF:001164">
    <property type="entry name" value="GH01279p"/>
    <property type="match status" value="1"/>
</dbReference>
<feature type="transmembrane region" description="Helical" evidence="10">
    <location>
        <begin position="968"/>
        <end position="996"/>
    </location>
</feature>
<feature type="domain" description="TIR" evidence="12">
    <location>
        <begin position="1025"/>
        <end position="1149"/>
    </location>
</feature>
<dbReference type="Pfam" id="PF13855">
    <property type="entry name" value="LRR_8"/>
    <property type="match status" value="4"/>
</dbReference>
<dbReference type="InterPro" id="IPR003591">
    <property type="entry name" value="Leu-rich_rpt_typical-subtyp"/>
</dbReference>
<dbReference type="PROSITE" id="PS50104">
    <property type="entry name" value="TIR"/>
    <property type="match status" value="1"/>
</dbReference>
<dbReference type="InterPro" id="IPR026906">
    <property type="entry name" value="LRR_5"/>
</dbReference>
<keyword evidence="6" id="KW-0677">Repeat</keyword>
<keyword evidence="9" id="KW-0675">Receptor</keyword>
<evidence type="ECO:0000256" key="1">
    <source>
        <dbReference type="ARBA" id="ARBA00004479"/>
    </source>
</evidence>
<dbReference type="SUPFAM" id="SSF52058">
    <property type="entry name" value="L domain-like"/>
    <property type="match status" value="3"/>
</dbReference>
<evidence type="ECO:0000256" key="3">
    <source>
        <dbReference type="ARBA" id="ARBA00022614"/>
    </source>
</evidence>
<dbReference type="SUPFAM" id="SSF52200">
    <property type="entry name" value="Toll/Interleukin receptor TIR domain"/>
    <property type="match status" value="1"/>
</dbReference>
<name>A0AAN8K5K5_PATCE</name>
<evidence type="ECO:0000256" key="8">
    <source>
        <dbReference type="ARBA" id="ARBA00023136"/>
    </source>
</evidence>
<dbReference type="SMART" id="SM00082">
    <property type="entry name" value="LRRCT"/>
    <property type="match status" value="1"/>
</dbReference>